<dbReference type="PANTHER" id="PTHR23534:SF1">
    <property type="entry name" value="MAJOR FACILITATOR SUPERFAMILY PROTEIN"/>
    <property type="match status" value="1"/>
</dbReference>
<dbReference type="Pfam" id="PF07690">
    <property type="entry name" value="MFS_1"/>
    <property type="match status" value="1"/>
</dbReference>
<sequence length="410" mass="43745">MDGSIKVEQTQPVSGGGIPRRSLRNIGLLATCQALTQSSNTLMFASSALAVLTIVSPDMRMWANLPVTMQHLGVMLSVFPASMLMMRRGRKFGFRTGSLMGMVGASLAAIGLGMGSFLVMCLGGLCLGYAVANMQLYRFAAVELAPGHFRAQAISYVTAGGVIAGILGPGLARLTPDLWLPLFQASFCAVIVIHVVVFTVLGFIEFPPVKSEDQSGPQRPLFEIVTQPAYMVACAGAVIAFGVMSFVMAASPLAIVMCGLKATEAPITIFVHVMGMFVPAFFTGNLIARFGVFNMMMVGIALLVLGVVVALTGVTEWHFRIALGLNGVGWNFMFVGATTLLTTTYRQAERGKAQAFNDFMVFGTTATASLMASVVLEVQGWAMLNYFALALVLIAFLVIGVFRLRHPARV</sequence>
<dbReference type="Proteomes" id="UP000321058">
    <property type="component" value="Unassembled WGS sequence"/>
</dbReference>
<name>A0A512NEE3_9HYPH</name>
<evidence type="ECO:0000313" key="6">
    <source>
        <dbReference type="EMBL" id="GEP57308.1"/>
    </source>
</evidence>
<feature type="transmembrane region" description="Helical" evidence="4">
    <location>
        <begin position="67"/>
        <end position="85"/>
    </location>
</feature>
<keyword evidence="2 4" id="KW-1133">Transmembrane helix</keyword>
<gene>
    <name evidence="6" type="ORF">RSO01_44740</name>
</gene>
<dbReference type="InterPro" id="IPR036259">
    <property type="entry name" value="MFS_trans_sf"/>
</dbReference>
<keyword evidence="1 4" id="KW-0812">Transmembrane</keyword>
<dbReference type="SUPFAM" id="SSF103473">
    <property type="entry name" value="MFS general substrate transporter"/>
    <property type="match status" value="1"/>
</dbReference>
<feature type="transmembrane region" description="Helical" evidence="4">
    <location>
        <begin position="382"/>
        <end position="404"/>
    </location>
</feature>
<dbReference type="PANTHER" id="PTHR23534">
    <property type="entry name" value="MFS PERMEASE"/>
    <property type="match status" value="1"/>
</dbReference>
<keyword evidence="3 4" id="KW-0472">Membrane</keyword>
<dbReference type="Gene3D" id="1.20.1250.20">
    <property type="entry name" value="MFS general substrate transporter like domains"/>
    <property type="match status" value="1"/>
</dbReference>
<proteinExistence type="predicted"/>
<dbReference type="InterPro" id="IPR020846">
    <property type="entry name" value="MFS_dom"/>
</dbReference>
<dbReference type="AlphaFoldDB" id="A0A512NEE3"/>
<dbReference type="RefSeq" id="WP_147151678.1">
    <property type="nucleotide sequence ID" value="NZ_BKAJ01000077.1"/>
</dbReference>
<evidence type="ECO:0000256" key="2">
    <source>
        <dbReference type="ARBA" id="ARBA00022989"/>
    </source>
</evidence>
<feature type="transmembrane region" description="Helical" evidence="4">
    <location>
        <begin position="321"/>
        <end position="343"/>
    </location>
</feature>
<evidence type="ECO:0000259" key="5">
    <source>
        <dbReference type="PROSITE" id="PS50850"/>
    </source>
</evidence>
<dbReference type="GO" id="GO:0022857">
    <property type="term" value="F:transmembrane transporter activity"/>
    <property type="evidence" value="ECO:0007669"/>
    <property type="project" value="InterPro"/>
</dbReference>
<organism evidence="6 7">
    <name type="scientific">Reyranella soli</name>
    <dbReference type="NCBI Taxonomy" id="1230389"/>
    <lineage>
        <taxon>Bacteria</taxon>
        <taxon>Pseudomonadati</taxon>
        <taxon>Pseudomonadota</taxon>
        <taxon>Alphaproteobacteria</taxon>
        <taxon>Hyphomicrobiales</taxon>
        <taxon>Reyranellaceae</taxon>
        <taxon>Reyranella</taxon>
    </lineage>
</organism>
<evidence type="ECO:0000313" key="7">
    <source>
        <dbReference type="Proteomes" id="UP000321058"/>
    </source>
</evidence>
<feature type="transmembrane region" description="Helical" evidence="4">
    <location>
        <begin position="229"/>
        <end position="255"/>
    </location>
</feature>
<feature type="transmembrane region" description="Helical" evidence="4">
    <location>
        <begin position="153"/>
        <end position="172"/>
    </location>
</feature>
<dbReference type="PROSITE" id="PS50850">
    <property type="entry name" value="MFS"/>
    <property type="match status" value="1"/>
</dbReference>
<keyword evidence="7" id="KW-1185">Reference proteome</keyword>
<feature type="domain" description="Major facilitator superfamily (MFS) profile" evidence="5">
    <location>
        <begin position="229"/>
        <end position="410"/>
    </location>
</feature>
<evidence type="ECO:0000256" key="1">
    <source>
        <dbReference type="ARBA" id="ARBA00022692"/>
    </source>
</evidence>
<feature type="transmembrane region" description="Helical" evidence="4">
    <location>
        <begin position="267"/>
        <end position="288"/>
    </location>
</feature>
<protein>
    <submittedName>
        <fullName evidence="6">MFS transporter</fullName>
    </submittedName>
</protein>
<feature type="transmembrane region" description="Helical" evidence="4">
    <location>
        <begin position="178"/>
        <end position="204"/>
    </location>
</feature>
<dbReference type="InterPro" id="IPR011701">
    <property type="entry name" value="MFS"/>
</dbReference>
<feature type="transmembrane region" description="Helical" evidence="4">
    <location>
        <begin position="295"/>
        <end position="315"/>
    </location>
</feature>
<feature type="transmembrane region" description="Helical" evidence="4">
    <location>
        <begin position="116"/>
        <end position="132"/>
    </location>
</feature>
<dbReference type="EMBL" id="BKAJ01000077">
    <property type="protein sequence ID" value="GEP57308.1"/>
    <property type="molecule type" value="Genomic_DNA"/>
</dbReference>
<accession>A0A512NEE3</accession>
<reference evidence="6 7" key="1">
    <citation type="submission" date="2019-07" db="EMBL/GenBank/DDBJ databases">
        <title>Whole genome shotgun sequence of Reyranella soli NBRC 108950.</title>
        <authorList>
            <person name="Hosoyama A."/>
            <person name="Uohara A."/>
            <person name="Ohji S."/>
            <person name="Ichikawa N."/>
        </authorList>
    </citation>
    <scope>NUCLEOTIDE SEQUENCE [LARGE SCALE GENOMIC DNA]</scope>
    <source>
        <strain evidence="6 7">NBRC 108950</strain>
    </source>
</reference>
<dbReference type="OrthoDB" id="8558006at2"/>
<evidence type="ECO:0000256" key="4">
    <source>
        <dbReference type="SAM" id="Phobius"/>
    </source>
</evidence>
<evidence type="ECO:0000256" key="3">
    <source>
        <dbReference type="ARBA" id="ARBA00023136"/>
    </source>
</evidence>
<feature type="transmembrane region" description="Helical" evidence="4">
    <location>
        <begin position="355"/>
        <end position="376"/>
    </location>
</feature>
<comment type="caution">
    <text evidence="6">The sequence shown here is derived from an EMBL/GenBank/DDBJ whole genome shotgun (WGS) entry which is preliminary data.</text>
</comment>